<comment type="caution">
    <text evidence="1">The sequence shown here is derived from an EMBL/GenBank/DDBJ whole genome shotgun (WGS) entry which is preliminary data.</text>
</comment>
<evidence type="ECO:0000313" key="2">
    <source>
        <dbReference type="Proteomes" id="UP001341840"/>
    </source>
</evidence>
<gene>
    <name evidence="1" type="ORF">PIB30_059617</name>
</gene>
<name>A0ABU6RKM7_9FABA</name>
<protein>
    <submittedName>
        <fullName evidence="1">Uncharacterized protein</fullName>
    </submittedName>
</protein>
<accession>A0ABU6RKM7</accession>
<sequence>MLSEELLYCINKNATRWEWCQGGANVRSSSEEGNFAVNLIVRVDVASHDDEEFNDETLYRIDVNEVERVGEVARNASRKESEQWGEEDENDDIEASCEEDNFFEVVEARKVWDKGGISFYRSDEEEVLAKLSERKIVGKKRADLLQKKQKQGRKAPCLQGRTLATRKLRLISKTKLK</sequence>
<reference evidence="1 2" key="1">
    <citation type="journal article" date="2023" name="Plants (Basel)">
        <title>Bridging the Gap: Combining Genomics and Transcriptomics Approaches to Understand Stylosanthes scabra, an Orphan Legume from the Brazilian Caatinga.</title>
        <authorList>
            <person name="Ferreira-Neto J.R.C."/>
            <person name="da Silva M.D."/>
            <person name="Binneck E."/>
            <person name="de Melo N.F."/>
            <person name="da Silva R.H."/>
            <person name="de Melo A.L.T.M."/>
            <person name="Pandolfi V."/>
            <person name="Bustamante F.O."/>
            <person name="Brasileiro-Vidal A.C."/>
            <person name="Benko-Iseppon A.M."/>
        </authorList>
    </citation>
    <scope>NUCLEOTIDE SEQUENCE [LARGE SCALE GENOMIC DNA]</scope>
    <source>
        <tissue evidence="1">Leaves</tissue>
    </source>
</reference>
<proteinExistence type="predicted"/>
<evidence type="ECO:0000313" key="1">
    <source>
        <dbReference type="EMBL" id="MED6124515.1"/>
    </source>
</evidence>
<dbReference type="Proteomes" id="UP001341840">
    <property type="component" value="Unassembled WGS sequence"/>
</dbReference>
<organism evidence="1 2">
    <name type="scientific">Stylosanthes scabra</name>
    <dbReference type="NCBI Taxonomy" id="79078"/>
    <lineage>
        <taxon>Eukaryota</taxon>
        <taxon>Viridiplantae</taxon>
        <taxon>Streptophyta</taxon>
        <taxon>Embryophyta</taxon>
        <taxon>Tracheophyta</taxon>
        <taxon>Spermatophyta</taxon>
        <taxon>Magnoliopsida</taxon>
        <taxon>eudicotyledons</taxon>
        <taxon>Gunneridae</taxon>
        <taxon>Pentapetalae</taxon>
        <taxon>rosids</taxon>
        <taxon>fabids</taxon>
        <taxon>Fabales</taxon>
        <taxon>Fabaceae</taxon>
        <taxon>Papilionoideae</taxon>
        <taxon>50 kb inversion clade</taxon>
        <taxon>dalbergioids sensu lato</taxon>
        <taxon>Dalbergieae</taxon>
        <taxon>Pterocarpus clade</taxon>
        <taxon>Stylosanthes</taxon>
    </lineage>
</organism>
<keyword evidence="2" id="KW-1185">Reference proteome</keyword>
<dbReference type="EMBL" id="JASCZI010030723">
    <property type="protein sequence ID" value="MED6124515.1"/>
    <property type="molecule type" value="Genomic_DNA"/>
</dbReference>